<evidence type="ECO:0000259" key="7">
    <source>
        <dbReference type="PROSITE" id="PS51362"/>
    </source>
</evidence>
<evidence type="ECO:0000256" key="3">
    <source>
        <dbReference type="ARBA" id="ARBA00022729"/>
    </source>
</evidence>
<dbReference type="PANTHER" id="PTHR15009">
    <property type="entry name" value="MUELLERIAN-INHIBITING FACTOR"/>
    <property type="match status" value="1"/>
</dbReference>
<keyword evidence="2" id="KW-0964">Secreted</keyword>
<dbReference type="PANTHER" id="PTHR15009:SF4">
    <property type="entry name" value="MUELLERIAN-INHIBITING FACTOR"/>
    <property type="match status" value="1"/>
</dbReference>
<dbReference type="InterPro" id="IPR029034">
    <property type="entry name" value="Cystine-knot_cytokine"/>
</dbReference>
<comment type="subcellular location">
    <subcellularLocation>
        <location evidence="1">Secreted</location>
    </subcellularLocation>
</comment>
<dbReference type="GO" id="GO:0005576">
    <property type="term" value="C:extracellular region"/>
    <property type="evidence" value="ECO:0007669"/>
    <property type="project" value="UniProtKB-SubCell"/>
</dbReference>
<dbReference type="PROSITE" id="PS51362">
    <property type="entry name" value="TGF_BETA_2"/>
    <property type="match status" value="1"/>
</dbReference>
<dbReference type="AlphaFoldDB" id="U6C4Z6"/>
<comment type="similarity">
    <text evidence="5">Belongs to the TGF-beta family.</text>
</comment>
<dbReference type="CDD" id="cd13757">
    <property type="entry name" value="TGF_beta_AMH"/>
    <property type="match status" value="1"/>
</dbReference>
<dbReference type="EMBL" id="AB548670">
    <property type="protein sequence ID" value="BAO04195.1"/>
    <property type="molecule type" value="mRNA"/>
</dbReference>
<keyword evidence="5" id="KW-0339">Growth factor</keyword>
<proteinExistence type="evidence at transcript level"/>
<evidence type="ECO:0000313" key="8">
    <source>
        <dbReference type="EMBL" id="BAO04195.1"/>
    </source>
</evidence>
<dbReference type="Pfam" id="PF00019">
    <property type="entry name" value="TGF_beta"/>
    <property type="match status" value="1"/>
</dbReference>
<dbReference type="InterPro" id="IPR021203">
    <property type="entry name" value="Muellerian-inhibiting_factor"/>
</dbReference>
<dbReference type="SUPFAM" id="SSF57501">
    <property type="entry name" value="Cystine-knot cytokines"/>
    <property type="match status" value="1"/>
</dbReference>
<feature type="signal peptide" evidence="6">
    <location>
        <begin position="1"/>
        <end position="18"/>
    </location>
</feature>
<dbReference type="GO" id="GO:0008083">
    <property type="term" value="F:growth factor activity"/>
    <property type="evidence" value="ECO:0007669"/>
    <property type="project" value="UniProtKB-KW"/>
</dbReference>
<accession>U6C4Z6</accession>
<keyword evidence="3 6" id="KW-0732">Signal</keyword>
<sequence>MGIFCAVWSFLFPLMCQSLPSSIGESDIEEGMVDKKNIVLPVEVSYSEQNETVCEALAGTSWGDLETHGLLRKYEAAFLNSVNQESWQQSHLFGICLEDKQSTALIATKHLANFLADHQGRQLVIMHLKKVKWESGVSMHFHGSVQESISPILQHLHLLIGVFFLDTRKLPVGHLNSKIRMSGEAFPQPQVVCMSPETRYLVLKLSGTIRSVESGDLKLHISFHMKQYPEGLAVSATESEQYLFGMDENCLTKITPVILMIVGHHAQAAVYPSIMQSDRKRPGSRMQSNQMVIPAKKKDEFLETLAHFSTLLLTSNGKPSSTIHLPLDPYDSNAGDLRPQLFNVTETEALEWLVESQEPLVFLFLPGSKDVLARRIQSSLNGTLLEKITEKMQVVLEDMKEILSTAEHIQVLQKLINSCYGYFNISYLYVEEEKVPQLAESKHRKLHSLMLLKMLQTVQAYWQDHKKLSRQNRGADLKPHCRLQELTINLKPHAEYKDIHFPEEININNCVGPCRFPQTTQSDYQAHVILLIQLQERRQSVLDRPPCCVPIQYQEQWLMVVHENGIKLQLYPNMVAKECGCR</sequence>
<evidence type="ECO:0000256" key="4">
    <source>
        <dbReference type="ARBA" id="ARBA00022782"/>
    </source>
</evidence>
<evidence type="ECO:0000256" key="2">
    <source>
        <dbReference type="ARBA" id="ARBA00022525"/>
    </source>
</evidence>
<feature type="domain" description="TGF-beta family profile" evidence="7">
    <location>
        <begin position="465"/>
        <end position="582"/>
    </location>
</feature>
<organism evidence="8">
    <name type="scientific">Glandirana rugosa</name>
    <name type="common">Japanese wrinkled frog</name>
    <name type="synonym">Rana rugosa</name>
    <dbReference type="NCBI Taxonomy" id="8410"/>
    <lineage>
        <taxon>Eukaryota</taxon>
        <taxon>Metazoa</taxon>
        <taxon>Chordata</taxon>
        <taxon>Craniata</taxon>
        <taxon>Vertebrata</taxon>
        <taxon>Euteleostomi</taxon>
        <taxon>Amphibia</taxon>
        <taxon>Batrachia</taxon>
        <taxon>Anura</taxon>
        <taxon>Neobatrachia</taxon>
        <taxon>Ranoidea</taxon>
        <taxon>Ranidae</taxon>
        <taxon>Glandirana</taxon>
    </lineage>
</organism>
<evidence type="ECO:0000256" key="6">
    <source>
        <dbReference type="SAM" id="SignalP"/>
    </source>
</evidence>
<dbReference type="Pfam" id="PF04709">
    <property type="entry name" value="AMH_N"/>
    <property type="match status" value="1"/>
</dbReference>
<reference evidence="8" key="1">
    <citation type="submission" date="2010-03" db="EMBL/GenBank/DDBJ databases">
        <title>Rana rugosa anti-Mullerian hormone (AMH) mRNA, complete cds.</title>
        <authorList>
            <person name="Suda M."/>
            <person name="Oshima Y."/>
            <person name="Nakamura M."/>
        </authorList>
    </citation>
    <scope>NUCLEOTIDE SEQUENCE</scope>
</reference>
<evidence type="ECO:0000256" key="1">
    <source>
        <dbReference type="ARBA" id="ARBA00004613"/>
    </source>
</evidence>
<dbReference type="GO" id="GO:0030154">
    <property type="term" value="P:cell differentiation"/>
    <property type="evidence" value="ECO:0007669"/>
    <property type="project" value="UniProtKB-KW"/>
</dbReference>
<protein>
    <submittedName>
        <fullName evidence="8">Anti-Mullerian hormone</fullName>
    </submittedName>
</protein>
<evidence type="ECO:0000256" key="5">
    <source>
        <dbReference type="RuleBase" id="RU000354"/>
    </source>
</evidence>
<dbReference type="InterPro" id="IPR001839">
    <property type="entry name" value="TGF-b_C"/>
</dbReference>
<dbReference type="InterPro" id="IPR006799">
    <property type="entry name" value="AMH_N"/>
</dbReference>
<gene>
    <name evidence="8" type="primary">AMH</name>
</gene>
<dbReference type="GO" id="GO:0008406">
    <property type="term" value="P:gonad development"/>
    <property type="evidence" value="ECO:0007669"/>
    <property type="project" value="InterPro"/>
</dbReference>
<name>U6C4Z6_GLARU</name>
<keyword evidence="4" id="KW-0221">Differentiation</keyword>
<dbReference type="SMART" id="SM00204">
    <property type="entry name" value="TGFB"/>
    <property type="match status" value="1"/>
</dbReference>
<dbReference type="Gene3D" id="2.10.90.10">
    <property type="entry name" value="Cystine-knot cytokines"/>
    <property type="match status" value="1"/>
</dbReference>
<feature type="chain" id="PRO_5004668841" evidence="6">
    <location>
        <begin position="19"/>
        <end position="582"/>
    </location>
</feature>